<evidence type="ECO:0000313" key="1">
    <source>
        <dbReference type="EMBL" id="QJA97426.1"/>
    </source>
</evidence>
<gene>
    <name evidence="1" type="ORF">MM415B06264_0002</name>
</gene>
<name>A0A6M3LQ60_9ZZZZ</name>
<dbReference type="EMBL" id="MT143493">
    <property type="protein sequence ID" value="QJA97426.1"/>
    <property type="molecule type" value="Genomic_DNA"/>
</dbReference>
<accession>A0A6M3LQ60</accession>
<sequence>MRTLKIVSIKDENIFEGEDYFPARRVNGAGIFDKKRGNGVVVSDYTDNGARKVIVKYNKSLNLT</sequence>
<dbReference type="AlphaFoldDB" id="A0A6M3LQ60"/>
<organism evidence="1">
    <name type="scientific">viral metagenome</name>
    <dbReference type="NCBI Taxonomy" id="1070528"/>
    <lineage>
        <taxon>unclassified sequences</taxon>
        <taxon>metagenomes</taxon>
        <taxon>organismal metagenomes</taxon>
    </lineage>
</organism>
<reference evidence="1" key="1">
    <citation type="submission" date="2020-03" db="EMBL/GenBank/DDBJ databases">
        <title>The deep terrestrial virosphere.</title>
        <authorList>
            <person name="Holmfeldt K."/>
            <person name="Nilsson E."/>
            <person name="Simone D."/>
            <person name="Lopez-Fernandez M."/>
            <person name="Wu X."/>
            <person name="de Brujin I."/>
            <person name="Lundin D."/>
            <person name="Andersson A."/>
            <person name="Bertilsson S."/>
            <person name="Dopson M."/>
        </authorList>
    </citation>
    <scope>NUCLEOTIDE SEQUENCE</scope>
    <source>
        <strain evidence="1">MM415B06264</strain>
    </source>
</reference>
<proteinExistence type="predicted"/>
<protein>
    <submittedName>
        <fullName evidence="1">Uncharacterized protein</fullName>
    </submittedName>
</protein>